<dbReference type="Gene3D" id="2.60.40.340">
    <property type="entry name" value="Rel homology domain (RHD), DNA-binding domain"/>
    <property type="match status" value="1"/>
</dbReference>
<feature type="domain" description="RHD" evidence="1">
    <location>
        <begin position="47"/>
        <end position="188"/>
    </location>
</feature>
<sequence>MSSGTPLKIKKDIKEDVSSQLKGQAATEMASVEITKCIKFQKFRYAGEERPGKKYQDKDFVILKLTNLKDQVVRVVIMCIDADNPELMHPNGLIGAHCTNGIYDKEYAVTKRVFEIVIPYIRIERTKTKKTSLEQIKQIMRTRVSSLPVPYKERSRSQYSNWEKSPMKFKTAKVRLAVFVTLDDDRGNLNGTLHVASNVISNCSEKTMLNIHKLSRYAVSARTGGNIDVFTTENGPDIEPDNYFLQVSYESDTHQISWKSEEYWPEEMDILYKRIISYKVPPFEPNPDLAYPVTATLHIECPASNLHCTQTFEYVPQADTQIISKTSYSQDDTENCEKKEPGMFFDTNGSINEITTKGNDETMHMFQSIYLQE</sequence>
<dbReference type="Pfam" id="PF00554">
    <property type="entry name" value="RHD_DNA_bind"/>
    <property type="match status" value="1"/>
</dbReference>
<dbReference type="EMBL" id="CAJHNH020000587">
    <property type="protein sequence ID" value="CAG5118657.1"/>
    <property type="molecule type" value="Genomic_DNA"/>
</dbReference>
<comment type="caution">
    <text evidence="2">The sequence shown here is derived from an EMBL/GenBank/DDBJ whole genome shotgun (WGS) entry which is preliminary data.</text>
</comment>
<gene>
    <name evidence="2" type="ORF">CUNI_LOCUS4215</name>
</gene>
<evidence type="ECO:0000313" key="3">
    <source>
        <dbReference type="Proteomes" id="UP000678393"/>
    </source>
</evidence>
<dbReference type="GO" id="GO:0003700">
    <property type="term" value="F:DNA-binding transcription factor activity"/>
    <property type="evidence" value="ECO:0007669"/>
    <property type="project" value="InterPro"/>
</dbReference>
<dbReference type="Proteomes" id="UP000678393">
    <property type="component" value="Unassembled WGS sequence"/>
</dbReference>
<protein>
    <recommendedName>
        <fullName evidence="1">RHD domain-containing protein</fullName>
    </recommendedName>
</protein>
<dbReference type="PROSITE" id="PS50254">
    <property type="entry name" value="REL_2"/>
    <property type="match status" value="1"/>
</dbReference>
<reference evidence="2" key="1">
    <citation type="submission" date="2021-04" db="EMBL/GenBank/DDBJ databases">
        <authorList>
            <consortium name="Molecular Ecology Group"/>
        </authorList>
    </citation>
    <scope>NUCLEOTIDE SEQUENCE</scope>
</reference>
<organism evidence="2 3">
    <name type="scientific">Candidula unifasciata</name>
    <dbReference type="NCBI Taxonomy" id="100452"/>
    <lineage>
        <taxon>Eukaryota</taxon>
        <taxon>Metazoa</taxon>
        <taxon>Spiralia</taxon>
        <taxon>Lophotrochozoa</taxon>
        <taxon>Mollusca</taxon>
        <taxon>Gastropoda</taxon>
        <taxon>Heterobranchia</taxon>
        <taxon>Euthyneura</taxon>
        <taxon>Panpulmonata</taxon>
        <taxon>Eupulmonata</taxon>
        <taxon>Stylommatophora</taxon>
        <taxon>Helicina</taxon>
        <taxon>Helicoidea</taxon>
        <taxon>Geomitridae</taxon>
        <taxon>Candidula</taxon>
    </lineage>
</organism>
<dbReference type="InterPro" id="IPR011539">
    <property type="entry name" value="RHD_DNA_bind_dom"/>
</dbReference>
<dbReference type="SUPFAM" id="SSF49417">
    <property type="entry name" value="p53-like transcription factors"/>
    <property type="match status" value="1"/>
</dbReference>
<name>A0A8S3YN92_9EUPU</name>
<dbReference type="GO" id="GO:0003677">
    <property type="term" value="F:DNA binding"/>
    <property type="evidence" value="ECO:0007669"/>
    <property type="project" value="InterPro"/>
</dbReference>
<dbReference type="AlphaFoldDB" id="A0A8S3YN92"/>
<evidence type="ECO:0000313" key="2">
    <source>
        <dbReference type="EMBL" id="CAG5118657.1"/>
    </source>
</evidence>
<proteinExistence type="predicted"/>
<dbReference type="InterPro" id="IPR008967">
    <property type="entry name" value="p53-like_TF_DNA-bd_sf"/>
</dbReference>
<evidence type="ECO:0000259" key="1">
    <source>
        <dbReference type="PROSITE" id="PS50254"/>
    </source>
</evidence>
<accession>A0A8S3YN92</accession>
<dbReference type="OrthoDB" id="6134782at2759"/>
<dbReference type="InterPro" id="IPR037059">
    <property type="entry name" value="RHD_DNA_bind_dom_sf"/>
</dbReference>
<keyword evidence="3" id="KW-1185">Reference proteome</keyword>